<keyword evidence="6 10" id="KW-0949">S-adenosyl-L-methionine</keyword>
<dbReference type="InterPro" id="IPR000073">
    <property type="entry name" value="AB_hydrolase_1"/>
</dbReference>
<reference evidence="14" key="1">
    <citation type="submission" date="2020-03" db="EMBL/GenBank/DDBJ databases">
        <title>Whole-genome sequence of the purple nonsulfur bacterium Rhodocyclus tenuis DSM112.</title>
        <authorList>
            <person name="Kyndt J.A."/>
            <person name="Meyer T.E."/>
        </authorList>
    </citation>
    <scope>NUCLEOTIDE SEQUENCE [LARGE SCALE GENOMIC DNA]</scope>
    <source>
        <strain evidence="14">DSM 112</strain>
    </source>
</reference>
<comment type="caution">
    <text evidence="13">The sequence shown here is derived from an EMBL/GenBank/DDBJ whole genome shotgun (WGS) entry which is preliminary data.</text>
</comment>
<dbReference type="InterPro" id="IPR013216">
    <property type="entry name" value="Methyltransf_11"/>
</dbReference>
<dbReference type="PRINTS" id="PR00111">
    <property type="entry name" value="ABHYDROLASE"/>
</dbReference>
<dbReference type="Proteomes" id="UP000720344">
    <property type="component" value="Unassembled WGS sequence"/>
</dbReference>
<dbReference type="InterPro" id="IPR011814">
    <property type="entry name" value="BioC"/>
</dbReference>
<proteinExistence type="inferred from homology"/>
<dbReference type="EC" id="2.1.1.197" evidence="3 10"/>
<evidence type="ECO:0000256" key="4">
    <source>
        <dbReference type="ARBA" id="ARBA00022603"/>
    </source>
</evidence>
<comment type="pathway">
    <text evidence="2 10">Cofactor biosynthesis; biotin biosynthesis.</text>
</comment>
<dbReference type="SUPFAM" id="SSF53474">
    <property type="entry name" value="alpha/beta-Hydrolases"/>
    <property type="match status" value="1"/>
</dbReference>
<dbReference type="RefSeq" id="WP_167682299.1">
    <property type="nucleotide sequence ID" value="NZ_JAATWB010000007.1"/>
</dbReference>
<evidence type="ECO:0000256" key="2">
    <source>
        <dbReference type="ARBA" id="ARBA00004746"/>
    </source>
</evidence>
<dbReference type="Gene3D" id="3.40.50.150">
    <property type="entry name" value="Vaccinia Virus protein VP39"/>
    <property type="match status" value="1"/>
</dbReference>
<evidence type="ECO:0000256" key="8">
    <source>
        <dbReference type="ARBA" id="ARBA00022801"/>
    </source>
</evidence>
<dbReference type="PANTHER" id="PTHR43798">
    <property type="entry name" value="MONOACYLGLYCEROL LIPASE"/>
    <property type="match status" value="1"/>
</dbReference>
<keyword evidence="14" id="KW-1185">Reference proteome</keyword>
<dbReference type="HAMAP" id="MF_00835">
    <property type="entry name" value="BioC"/>
    <property type="match status" value="1"/>
</dbReference>
<dbReference type="SUPFAM" id="SSF53335">
    <property type="entry name" value="S-adenosyl-L-methionine-dependent methyltransferases"/>
    <property type="match status" value="1"/>
</dbReference>
<feature type="domain" description="Methyltransferase type 11" evidence="11">
    <location>
        <begin position="363"/>
        <end position="452"/>
    </location>
</feature>
<evidence type="ECO:0000256" key="5">
    <source>
        <dbReference type="ARBA" id="ARBA00022679"/>
    </source>
</evidence>
<evidence type="ECO:0000256" key="6">
    <source>
        <dbReference type="ARBA" id="ARBA00022691"/>
    </source>
</evidence>
<comment type="catalytic activity">
    <reaction evidence="1 10">
        <text>malonyl-[ACP] + S-adenosyl-L-methionine = malonyl-[ACP] methyl ester + S-adenosyl-L-homocysteine</text>
        <dbReference type="Rhea" id="RHEA:17105"/>
        <dbReference type="Rhea" id="RHEA-COMP:9623"/>
        <dbReference type="Rhea" id="RHEA-COMP:9954"/>
        <dbReference type="ChEBI" id="CHEBI:57856"/>
        <dbReference type="ChEBI" id="CHEBI:59789"/>
        <dbReference type="ChEBI" id="CHEBI:78449"/>
        <dbReference type="ChEBI" id="CHEBI:78845"/>
        <dbReference type="EC" id="2.1.1.197"/>
    </reaction>
</comment>
<dbReference type="EMBL" id="JAATWB010000007">
    <property type="protein sequence ID" value="NJA89750.1"/>
    <property type="molecule type" value="Genomic_DNA"/>
</dbReference>
<dbReference type="PANTHER" id="PTHR43798:SF31">
    <property type="entry name" value="AB HYDROLASE SUPERFAMILY PROTEIN YCLE"/>
    <property type="match status" value="1"/>
</dbReference>
<evidence type="ECO:0000256" key="1">
    <source>
        <dbReference type="ARBA" id="ARBA00000852"/>
    </source>
</evidence>
<evidence type="ECO:0000256" key="10">
    <source>
        <dbReference type="HAMAP-Rule" id="MF_00835"/>
    </source>
</evidence>
<dbReference type="GO" id="GO:0016787">
    <property type="term" value="F:hydrolase activity"/>
    <property type="evidence" value="ECO:0007669"/>
    <property type="project" value="UniProtKB-KW"/>
</dbReference>
<keyword evidence="8 13" id="KW-0378">Hydrolase</keyword>
<comment type="similarity">
    <text evidence="10">Belongs to the methyltransferase superfamily.</text>
</comment>
<dbReference type="InterPro" id="IPR029063">
    <property type="entry name" value="SAM-dependent_MTases_sf"/>
</dbReference>
<dbReference type="Pfam" id="PF12697">
    <property type="entry name" value="Abhydrolase_6"/>
    <property type="match status" value="1"/>
</dbReference>
<dbReference type="CDD" id="cd02440">
    <property type="entry name" value="AdoMet_MTases"/>
    <property type="match status" value="1"/>
</dbReference>
<sequence>MSVSVAHTPRARAPSRHLALIHGWGFGAEVWQSTLSALRLAVDHLDHPLPATPQTDATQAAAPHWQIHRLSLPGYDGVADRDETFAACAQAMVDALPAGVVLGGWSLGGLLALHAAATNPEKIGGLILIGATPCFQERADWPAAQPAATLAGFREALASDAVATRRRFAAQLNQGDRQARPLTRALTNLLATTPAPAPAALARGLDWLRDVDLRPPLRACRVPTLIVHGAHDAIAPPGAAEFLAAQIETSEYVCLADAAHAPFLAEPEQVAAAIARFLGKNIAQSGAADPTLPPKRLVRAAFDRAAAAYDDVAVIQRRVAALLCAGLPKALAPTCGGAAPLGTAPPHAPAPWRAPSPTRPLALDAGCGTGFGGLELRARWEGIELVAADFAPAMLAHPTHGGSARVASDIEALPFAPGVFDLYWSSLAVQWCDSARVLAEAARSLRAGGHLALSTLGPDTFAELRQSFAGIDRYRHTLAFTDPDTVREHLQQAGFVDIRLERQTLTLHYDTLRALLAAVRDIGANGVGGGARRGLMSRRVWQAFTAAYEAQRQPAGLPASYDVILVHARKAAHPPAAACAIFPPTF</sequence>
<keyword evidence="5 10" id="KW-0808">Transferase</keyword>
<accession>A0ABX0WKB3</accession>
<organism evidence="13 14">
    <name type="scientific">Rhodocyclus gracilis</name>
    <dbReference type="NCBI Taxonomy" id="2929842"/>
    <lineage>
        <taxon>Bacteria</taxon>
        <taxon>Pseudomonadati</taxon>
        <taxon>Pseudomonadota</taxon>
        <taxon>Betaproteobacteria</taxon>
        <taxon>Rhodocyclales</taxon>
        <taxon>Rhodocyclaceae</taxon>
        <taxon>Rhodocyclus</taxon>
    </lineage>
</organism>
<evidence type="ECO:0000313" key="14">
    <source>
        <dbReference type="Proteomes" id="UP000720344"/>
    </source>
</evidence>
<comment type="function">
    <text evidence="9 10">Converts the free carboxyl group of a malonyl-thioester to its methyl ester by transfer of a methyl group from S-adenosyl-L-methionine (SAM). It allows to synthesize pimeloyl-ACP via the fatty acid synthetic pathway.</text>
</comment>
<dbReference type="InterPro" id="IPR029058">
    <property type="entry name" value="AB_hydrolase_fold"/>
</dbReference>
<keyword evidence="4 10" id="KW-0489">Methyltransferase</keyword>
<gene>
    <name evidence="10" type="primary">bioC</name>
    <name evidence="13" type="ORF">HCX48_11025</name>
</gene>
<name>A0ABX0WKB3_9RHOO</name>
<dbReference type="InterPro" id="IPR050266">
    <property type="entry name" value="AB_hydrolase_sf"/>
</dbReference>
<protein>
    <recommendedName>
        <fullName evidence="3 10">Malonyl-[acyl-carrier protein] O-methyltransferase</fullName>
        <shortName evidence="10">Malonyl-ACP O-methyltransferase</shortName>
        <ecNumber evidence="3 10">2.1.1.197</ecNumber>
    </recommendedName>
    <alternativeName>
        <fullName evidence="10">Biotin synthesis protein BioC</fullName>
    </alternativeName>
</protein>
<evidence type="ECO:0000256" key="9">
    <source>
        <dbReference type="ARBA" id="ARBA00025006"/>
    </source>
</evidence>
<evidence type="ECO:0000259" key="12">
    <source>
        <dbReference type="Pfam" id="PF12697"/>
    </source>
</evidence>
<feature type="domain" description="AB hydrolase-1" evidence="12">
    <location>
        <begin position="20"/>
        <end position="273"/>
    </location>
</feature>
<evidence type="ECO:0000259" key="11">
    <source>
        <dbReference type="Pfam" id="PF08241"/>
    </source>
</evidence>
<evidence type="ECO:0000256" key="7">
    <source>
        <dbReference type="ARBA" id="ARBA00022756"/>
    </source>
</evidence>
<dbReference type="Pfam" id="PF08241">
    <property type="entry name" value="Methyltransf_11"/>
    <property type="match status" value="1"/>
</dbReference>
<keyword evidence="7 10" id="KW-0093">Biotin biosynthesis</keyword>
<dbReference type="Gene3D" id="3.40.50.1820">
    <property type="entry name" value="alpha/beta hydrolase"/>
    <property type="match status" value="1"/>
</dbReference>
<evidence type="ECO:0000313" key="13">
    <source>
        <dbReference type="EMBL" id="NJA89750.1"/>
    </source>
</evidence>
<evidence type="ECO:0000256" key="3">
    <source>
        <dbReference type="ARBA" id="ARBA00012327"/>
    </source>
</evidence>